<protein>
    <submittedName>
        <fullName evidence="2">Uncharacterized protein</fullName>
    </submittedName>
</protein>
<dbReference type="AlphaFoldDB" id="A0A9Q0XAM3"/>
<keyword evidence="3" id="KW-1185">Reference proteome</keyword>
<evidence type="ECO:0000256" key="1">
    <source>
        <dbReference type="SAM" id="SignalP"/>
    </source>
</evidence>
<dbReference type="Proteomes" id="UP001142489">
    <property type="component" value="Unassembled WGS sequence"/>
</dbReference>
<dbReference type="SUPFAM" id="SSF52058">
    <property type="entry name" value="L domain-like"/>
    <property type="match status" value="1"/>
</dbReference>
<dbReference type="Gene3D" id="3.80.10.10">
    <property type="entry name" value="Ribonuclease Inhibitor"/>
    <property type="match status" value="1"/>
</dbReference>
<dbReference type="OrthoDB" id="10031018at2759"/>
<feature type="non-terminal residue" evidence="2">
    <location>
        <position position="98"/>
    </location>
</feature>
<dbReference type="InterPro" id="IPR032675">
    <property type="entry name" value="LRR_dom_sf"/>
</dbReference>
<sequence length="98" mass="10373">MLRWAAALLLLCAALWGSGGGAPRSCPVQLRGCKCVGERPKGMAAPARKRVSCSAEELAEPPEPRLLPNGTVTLLLSNNKITTLKNGSFFGLQALEKL</sequence>
<evidence type="ECO:0000313" key="2">
    <source>
        <dbReference type="EMBL" id="KAJ7305131.1"/>
    </source>
</evidence>
<name>A0A9Q0XAM3_9SAUR</name>
<feature type="chain" id="PRO_5040232266" evidence="1">
    <location>
        <begin position="22"/>
        <end position="98"/>
    </location>
</feature>
<feature type="signal peptide" evidence="1">
    <location>
        <begin position="1"/>
        <end position="21"/>
    </location>
</feature>
<dbReference type="EMBL" id="JAPFRF010000022">
    <property type="protein sequence ID" value="KAJ7305131.1"/>
    <property type="molecule type" value="Genomic_DNA"/>
</dbReference>
<evidence type="ECO:0000313" key="3">
    <source>
        <dbReference type="Proteomes" id="UP001142489"/>
    </source>
</evidence>
<organism evidence="2 3">
    <name type="scientific">Phrynocephalus forsythii</name>
    <dbReference type="NCBI Taxonomy" id="171643"/>
    <lineage>
        <taxon>Eukaryota</taxon>
        <taxon>Metazoa</taxon>
        <taxon>Chordata</taxon>
        <taxon>Craniata</taxon>
        <taxon>Vertebrata</taxon>
        <taxon>Euteleostomi</taxon>
        <taxon>Lepidosauria</taxon>
        <taxon>Squamata</taxon>
        <taxon>Bifurcata</taxon>
        <taxon>Unidentata</taxon>
        <taxon>Episquamata</taxon>
        <taxon>Toxicofera</taxon>
        <taxon>Iguania</taxon>
        <taxon>Acrodonta</taxon>
        <taxon>Agamidae</taxon>
        <taxon>Agaminae</taxon>
        <taxon>Phrynocephalus</taxon>
    </lineage>
</organism>
<gene>
    <name evidence="2" type="ORF">JRQ81_011004</name>
</gene>
<proteinExistence type="predicted"/>
<keyword evidence="1" id="KW-0732">Signal</keyword>
<comment type="caution">
    <text evidence="2">The sequence shown here is derived from an EMBL/GenBank/DDBJ whole genome shotgun (WGS) entry which is preliminary data.</text>
</comment>
<accession>A0A9Q0XAM3</accession>
<reference evidence="2" key="1">
    <citation type="journal article" date="2023" name="DNA Res.">
        <title>Chromosome-level genome assembly of Phrynocephalus forsythii using third-generation DNA sequencing and Hi-C analysis.</title>
        <authorList>
            <person name="Qi Y."/>
            <person name="Zhao W."/>
            <person name="Zhao Y."/>
            <person name="Niu C."/>
            <person name="Cao S."/>
            <person name="Zhang Y."/>
        </authorList>
    </citation>
    <scope>NUCLEOTIDE SEQUENCE</scope>
    <source>
        <tissue evidence="2">Muscle</tissue>
    </source>
</reference>